<dbReference type="HOGENOM" id="CLU_497906_0_0_1"/>
<dbReference type="EMBL" id="KI912110">
    <property type="protein sequence ID" value="ETS85722.1"/>
    <property type="molecule type" value="Genomic_DNA"/>
</dbReference>
<evidence type="ECO:0000313" key="3">
    <source>
        <dbReference type="Proteomes" id="UP000030651"/>
    </source>
</evidence>
<dbReference type="RefSeq" id="XP_007830519.1">
    <property type="nucleotide sequence ID" value="XM_007832328.1"/>
</dbReference>
<dbReference type="Proteomes" id="UP000030651">
    <property type="component" value="Unassembled WGS sequence"/>
</dbReference>
<protein>
    <submittedName>
        <fullName evidence="2">Uncharacterized protein</fullName>
    </submittedName>
</protein>
<dbReference type="KEGG" id="pfy:PFICI_03747"/>
<evidence type="ECO:0000256" key="1">
    <source>
        <dbReference type="SAM" id="MobiDB-lite"/>
    </source>
</evidence>
<dbReference type="GeneID" id="19268760"/>
<organism evidence="2 3">
    <name type="scientific">Pestalotiopsis fici (strain W106-1 / CGMCC3.15140)</name>
    <dbReference type="NCBI Taxonomy" id="1229662"/>
    <lineage>
        <taxon>Eukaryota</taxon>
        <taxon>Fungi</taxon>
        <taxon>Dikarya</taxon>
        <taxon>Ascomycota</taxon>
        <taxon>Pezizomycotina</taxon>
        <taxon>Sordariomycetes</taxon>
        <taxon>Xylariomycetidae</taxon>
        <taxon>Amphisphaeriales</taxon>
        <taxon>Sporocadaceae</taxon>
        <taxon>Pestalotiopsis</taxon>
    </lineage>
</organism>
<gene>
    <name evidence="2" type="ORF">PFICI_03747</name>
</gene>
<sequence length="547" mass="62237">MQRLGHPRMLGRQWATSQHPIHQIIRHHVGGRNTWRGRDPTLGRADIPTYTVNRLLLDLDAEDAEHVRPYDPDIDGKPENRHAKRIRMGAQADGRIEIFFGYAKKRDRTFYNTCRSRAVEWYINDLVIISTLLGGRAQNHQSLDQESSDTTDGRSSQSVNNTLHGISDEGMEMNGIPRTANNFNLISYMLHRQKQTLDSHSTLHDFTKGMSRKVMHDMIWKSNSVMEIKRPLFFIANTVYGSELVSKQSRQLAETCSRVVGDCQDVSEMDKSTALEMLKLCNDLVLHLLKEKLPIDQQLWCLGFELAVRLSAFPAARMYLETGLRLGEQNLHGTNFLLRPLQALLRSMESSPSGHHAAIFGLLTGQDLSGHQSPFSVQSMIESIKPSDPAIYQTYIHILGELGALRTLWHLFHQLPRLLDTRNDGTSQIVPDLKEFNDQFVYAFLRSSRHVGNNRISVRDMRLAETTGNYIHDCELDLQTIFRSFRSESRAKRSESSEISTSSEMKKAISDTFRVTDIAFSMQVFLSLIRTAARAGTGIRTNEKTEP</sequence>
<dbReference type="InParanoid" id="W3XJU0"/>
<name>W3XJU0_PESFW</name>
<keyword evidence="3" id="KW-1185">Reference proteome</keyword>
<proteinExistence type="predicted"/>
<dbReference type="AlphaFoldDB" id="W3XJU0"/>
<accession>W3XJU0</accession>
<reference evidence="3" key="1">
    <citation type="journal article" date="2015" name="BMC Genomics">
        <title>Genomic and transcriptomic analysis of the endophytic fungus Pestalotiopsis fici reveals its lifestyle and high potential for synthesis of natural products.</title>
        <authorList>
            <person name="Wang X."/>
            <person name="Zhang X."/>
            <person name="Liu L."/>
            <person name="Xiang M."/>
            <person name="Wang W."/>
            <person name="Sun X."/>
            <person name="Che Y."/>
            <person name="Guo L."/>
            <person name="Liu G."/>
            <person name="Guo L."/>
            <person name="Wang C."/>
            <person name="Yin W.B."/>
            <person name="Stadler M."/>
            <person name="Zhang X."/>
            <person name="Liu X."/>
        </authorList>
    </citation>
    <scope>NUCLEOTIDE SEQUENCE [LARGE SCALE GENOMIC DNA]</scope>
    <source>
        <strain evidence="3">W106-1 / CGMCC3.15140</strain>
    </source>
</reference>
<feature type="compositionally biased region" description="Polar residues" evidence="1">
    <location>
        <begin position="140"/>
        <end position="164"/>
    </location>
</feature>
<dbReference type="OrthoDB" id="4581301at2759"/>
<dbReference type="OMA" id="YFRINDL"/>
<evidence type="ECO:0000313" key="2">
    <source>
        <dbReference type="EMBL" id="ETS85722.1"/>
    </source>
</evidence>
<feature type="region of interest" description="Disordered" evidence="1">
    <location>
        <begin position="140"/>
        <end position="171"/>
    </location>
</feature>